<dbReference type="AlphaFoldDB" id="A0A5D2BWK9"/>
<evidence type="ECO:0000313" key="3">
    <source>
        <dbReference type="Proteomes" id="UP000323506"/>
    </source>
</evidence>
<feature type="signal peptide" evidence="1">
    <location>
        <begin position="1"/>
        <end position="25"/>
    </location>
</feature>
<evidence type="ECO:0008006" key="4">
    <source>
        <dbReference type="Google" id="ProtNLM"/>
    </source>
</evidence>
<keyword evidence="3" id="KW-1185">Reference proteome</keyword>
<evidence type="ECO:0000256" key="1">
    <source>
        <dbReference type="SAM" id="SignalP"/>
    </source>
</evidence>
<sequence length="70" mass="8601">MFFPFLFFFLMEYLLCIIKVRDVKSEKIHRDIIIFASFFCCNSNNEYLKRKITNQLTVIFIITLYRYKSL</sequence>
<feature type="chain" id="PRO_5022974489" description="Secreted protein" evidence="1">
    <location>
        <begin position="26"/>
        <end position="70"/>
    </location>
</feature>
<organism evidence="2 3">
    <name type="scientific">Gossypium darwinii</name>
    <name type="common">Darwin's cotton</name>
    <name type="synonym">Gossypium barbadense var. darwinii</name>
    <dbReference type="NCBI Taxonomy" id="34276"/>
    <lineage>
        <taxon>Eukaryota</taxon>
        <taxon>Viridiplantae</taxon>
        <taxon>Streptophyta</taxon>
        <taxon>Embryophyta</taxon>
        <taxon>Tracheophyta</taxon>
        <taxon>Spermatophyta</taxon>
        <taxon>Magnoliopsida</taxon>
        <taxon>eudicotyledons</taxon>
        <taxon>Gunneridae</taxon>
        <taxon>Pentapetalae</taxon>
        <taxon>rosids</taxon>
        <taxon>malvids</taxon>
        <taxon>Malvales</taxon>
        <taxon>Malvaceae</taxon>
        <taxon>Malvoideae</taxon>
        <taxon>Gossypium</taxon>
    </lineage>
</organism>
<protein>
    <recommendedName>
        <fullName evidence="4">Secreted protein</fullName>
    </recommendedName>
</protein>
<gene>
    <name evidence="2" type="ORF">ES288_D07G171800v1</name>
</gene>
<name>A0A5D2BWK9_GOSDA</name>
<dbReference type="EMBL" id="CM017707">
    <property type="protein sequence ID" value="TYG61724.1"/>
    <property type="molecule type" value="Genomic_DNA"/>
</dbReference>
<evidence type="ECO:0000313" key="2">
    <source>
        <dbReference type="EMBL" id="TYG61724.1"/>
    </source>
</evidence>
<reference evidence="2 3" key="1">
    <citation type="submission" date="2019-06" db="EMBL/GenBank/DDBJ databases">
        <title>WGS assembly of Gossypium darwinii.</title>
        <authorList>
            <person name="Chen Z.J."/>
            <person name="Sreedasyam A."/>
            <person name="Ando A."/>
            <person name="Song Q."/>
            <person name="De L."/>
            <person name="Hulse-Kemp A."/>
            <person name="Ding M."/>
            <person name="Ye W."/>
            <person name="Kirkbride R."/>
            <person name="Jenkins J."/>
            <person name="Plott C."/>
            <person name="Lovell J."/>
            <person name="Lin Y.-M."/>
            <person name="Vaughn R."/>
            <person name="Liu B."/>
            <person name="Li W."/>
            <person name="Simpson S."/>
            <person name="Scheffler B."/>
            <person name="Saski C."/>
            <person name="Grover C."/>
            <person name="Hu G."/>
            <person name="Conover J."/>
            <person name="Carlson J."/>
            <person name="Shu S."/>
            <person name="Boston L."/>
            <person name="Williams M."/>
            <person name="Peterson D."/>
            <person name="Mcgee K."/>
            <person name="Jones D."/>
            <person name="Wendel J."/>
            <person name="Stelly D."/>
            <person name="Grimwood J."/>
            <person name="Schmutz J."/>
        </authorList>
    </citation>
    <scope>NUCLEOTIDE SEQUENCE [LARGE SCALE GENOMIC DNA]</scope>
    <source>
        <strain evidence="2">1808015.09</strain>
    </source>
</reference>
<keyword evidence="1" id="KW-0732">Signal</keyword>
<proteinExistence type="predicted"/>
<dbReference type="Proteomes" id="UP000323506">
    <property type="component" value="Chromosome D07"/>
</dbReference>
<accession>A0A5D2BWK9</accession>